<accession>G4HKZ5</accession>
<evidence type="ECO:0000256" key="3">
    <source>
        <dbReference type="ARBA" id="ARBA00023125"/>
    </source>
</evidence>
<dbReference type="Pfam" id="PF03965">
    <property type="entry name" value="Penicillinase_R"/>
    <property type="match status" value="1"/>
</dbReference>
<dbReference type="Gene3D" id="1.10.10.10">
    <property type="entry name" value="Winged helix-like DNA-binding domain superfamily/Winged helix DNA-binding domain"/>
    <property type="match status" value="1"/>
</dbReference>
<dbReference type="PIRSF" id="PIRSF019455">
    <property type="entry name" value="CopR_AtkY"/>
    <property type="match status" value="1"/>
</dbReference>
<protein>
    <submittedName>
        <fullName evidence="5">Transcriptional repressor, CopY family</fullName>
    </submittedName>
</protein>
<dbReference type="Gene3D" id="1.10.4040.10">
    <property type="entry name" value="Penicillinase repressor domain"/>
    <property type="match status" value="1"/>
</dbReference>
<dbReference type="PATRIC" id="fig|743719.3.peg.4732"/>
<evidence type="ECO:0000256" key="4">
    <source>
        <dbReference type="ARBA" id="ARBA00023163"/>
    </source>
</evidence>
<dbReference type="InterPro" id="IPR036390">
    <property type="entry name" value="WH_DNA-bd_sf"/>
</dbReference>
<dbReference type="AlphaFoldDB" id="G4HKZ5"/>
<name>G4HKZ5_9BACL</name>
<sequence length="126" mass="14678">MNKTSRISEAEWEVMKVLWGHSPATAQEVINALSPESDWKPATVKTLINRLLKKEVIGYEQNGKTYLYYPLLSEEECLRAESSSFLQRLYGGALKPMLVHFFKEEKLTEEEIEDLKRILDERKRST</sequence>
<dbReference type="InterPro" id="IPR005650">
    <property type="entry name" value="BlaI_family"/>
</dbReference>
<dbReference type="InterPro" id="IPR036388">
    <property type="entry name" value="WH-like_DNA-bd_sf"/>
</dbReference>
<keyword evidence="2" id="KW-0805">Transcription regulation</keyword>
<evidence type="ECO:0000313" key="5">
    <source>
        <dbReference type="EMBL" id="EHB57449.1"/>
    </source>
</evidence>
<reference evidence="5 6" key="1">
    <citation type="submission" date="2011-09" db="EMBL/GenBank/DDBJ databases">
        <title>The draft genome of Paenibacillus lactis 154.</title>
        <authorList>
            <consortium name="US DOE Joint Genome Institute (JGI-PGF)"/>
            <person name="Lucas S."/>
            <person name="Han J."/>
            <person name="Lapidus A."/>
            <person name="Cheng J.-F."/>
            <person name="Goodwin L."/>
            <person name="Pitluck S."/>
            <person name="Peters L."/>
            <person name="Land M.L."/>
            <person name="Hauser L."/>
            <person name="Siebers A."/>
            <person name="Thelen M."/>
            <person name="Hugenholtz P."/>
            <person name="Allgaier M."/>
            <person name="Woyke T.J."/>
        </authorList>
    </citation>
    <scope>NUCLEOTIDE SEQUENCE [LARGE SCALE GENOMIC DNA]</scope>
    <source>
        <strain evidence="5 6">154</strain>
    </source>
</reference>
<dbReference type="GO" id="GO:0003677">
    <property type="term" value="F:DNA binding"/>
    <property type="evidence" value="ECO:0007669"/>
    <property type="project" value="UniProtKB-KW"/>
</dbReference>
<proteinExistence type="inferred from homology"/>
<keyword evidence="3" id="KW-0238">DNA-binding</keyword>
<evidence type="ECO:0000256" key="2">
    <source>
        <dbReference type="ARBA" id="ARBA00023015"/>
    </source>
</evidence>
<organism evidence="5 6">
    <name type="scientific">Paenibacillus lactis 154</name>
    <dbReference type="NCBI Taxonomy" id="743719"/>
    <lineage>
        <taxon>Bacteria</taxon>
        <taxon>Bacillati</taxon>
        <taxon>Bacillota</taxon>
        <taxon>Bacilli</taxon>
        <taxon>Bacillales</taxon>
        <taxon>Paenibacillaceae</taxon>
        <taxon>Paenibacillus</taxon>
    </lineage>
</organism>
<keyword evidence="4" id="KW-0804">Transcription</keyword>
<dbReference type="SUPFAM" id="SSF46785">
    <property type="entry name" value="Winged helix' DNA-binding domain"/>
    <property type="match status" value="1"/>
</dbReference>
<dbReference type="STRING" id="743719.PaelaDRAFT_4656"/>
<dbReference type="Proteomes" id="UP000003891">
    <property type="component" value="Unassembled WGS sequence"/>
</dbReference>
<dbReference type="EMBL" id="AGIP01000013">
    <property type="protein sequence ID" value="EHB57449.1"/>
    <property type="molecule type" value="Genomic_DNA"/>
</dbReference>
<dbReference type="eggNOG" id="COG3682">
    <property type="taxonomic scope" value="Bacteria"/>
</dbReference>
<comment type="similarity">
    <text evidence="1">Belongs to the BlaI transcriptional regulatory family.</text>
</comment>
<gene>
    <name evidence="5" type="ORF">PaelaDRAFT_4656</name>
</gene>
<evidence type="ECO:0000256" key="1">
    <source>
        <dbReference type="ARBA" id="ARBA00011046"/>
    </source>
</evidence>
<dbReference type="OrthoDB" id="1849040at2"/>
<evidence type="ECO:0000313" key="6">
    <source>
        <dbReference type="Proteomes" id="UP000003891"/>
    </source>
</evidence>
<dbReference type="GO" id="GO:0045892">
    <property type="term" value="P:negative regulation of DNA-templated transcription"/>
    <property type="evidence" value="ECO:0007669"/>
    <property type="project" value="InterPro"/>
</dbReference>